<organism evidence="2">
    <name type="scientific">Rhizophora mucronata</name>
    <name type="common">Asiatic mangrove</name>
    <dbReference type="NCBI Taxonomy" id="61149"/>
    <lineage>
        <taxon>Eukaryota</taxon>
        <taxon>Viridiplantae</taxon>
        <taxon>Streptophyta</taxon>
        <taxon>Embryophyta</taxon>
        <taxon>Tracheophyta</taxon>
        <taxon>Spermatophyta</taxon>
        <taxon>Magnoliopsida</taxon>
        <taxon>eudicotyledons</taxon>
        <taxon>Gunneridae</taxon>
        <taxon>Pentapetalae</taxon>
        <taxon>rosids</taxon>
        <taxon>fabids</taxon>
        <taxon>Malpighiales</taxon>
        <taxon>Rhizophoraceae</taxon>
        <taxon>Rhizophora</taxon>
    </lineage>
</organism>
<sequence length="29" mass="3262">MGMVQLDNSLLTKPEEKLKEVQLGPRLPP</sequence>
<protein>
    <submittedName>
        <fullName evidence="2">Uncharacterized protein LOC8271592</fullName>
    </submittedName>
</protein>
<evidence type="ECO:0000313" key="2">
    <source>
        <dbReference type="EMBL" id="MBW88253.1"/>
    </source>
</evidence>
<reference evidence="2" key="1">
    <citation type="submission" date="2018-02" db="EMBL/GenBank/DDBJ databases">
        <title>Rhizophora mucronata_Transcriptome.</title>
        <authorList>
            <person name="Meera S.P."/>
            <person name="Sreeshan A."/>
            <person name="Augustine A."/>
        </authorList>
    </citation>
    <scope>NUCLEOTIDE SEQUENCE</scope>
    <source>
        <tissue evidence="2">Leaf</tissue>
    </source>
</reference>
<evidence type="ECO:0000256" key="1">
    <source>
        <dbReference type="SAM" id="MobiDB-lite"/>
    </source>
</evidence>
<dbReference type="EMBL" id="GGEC01007770">
    <property type="protein sequence ID" value="MBW88253.1"/>
    <property type="molecule type" value="Transcribed_RNA"/>
</dbReference>
<feature type="compositionally biased region" description="Polar residues" evidence="1">
    <location>
        <begin position="1"/>
        <end position="11"/>
    </location>
</feature>
<feature type="region of interest" description="Disordered" evidence="1">
    <location>
        <begin position="1"/>
        <end position="29"/>
    </location>
</feature>
<dbReference type="AlphaFoldDB" id="A0A2P2J438"/>
<proteinExistence type="predicted"/>
<name>A0A2P2J438_RHIMU</name>
<accession>A0A2P2J438</accession>